<dbReference type="Pfam" id="PF00270">
    <property type="entry name" value="DEAD"/>
    <property type="match status" value="1"/>
</dbReference>
<keyword evidence="9" id="KW-1185">Reference proteome</keyword>
<reference evidence="8 9" key="1">
    <citation type="submission" date="2013-11" db="EMBL/GenBank/DDBJ databases">
        <title>Genome sequencing of Stegodyphus mimosarum.</title>
        <authorList>
            <person name="Bechsgaard J."/>
        </authorList>
    </citation>
    <scope>NUCLEOTIDE SEQUENCE [LARGE SCALE GENOMIC DNA]</scope>
</reference>
<dbReference type="InterPro" id="IPR001650">
    <property type="entry name" value="Helicase_C-like"/>
</dbReference>
<dbReference type="OMA" id="ISSCAYG"/>
<dbReference type="OrthoDB" id="6415898at2759"/>
<dbReference type="InterPro" id="IPR027417">
    <property type="entry name" value="P-loop_NTPase"/>
</dbReference>
<keyword evidence="3" id="KW-0378">Hydrolase</keyword>
<evidence type="ECO:0000256" key="3">
    <source>
        <dbReference type="ARBA" id="ARBA00022801"/>
    </source>
</evidence>
<dbReference type="InterPro" id="IPR000629">
    <property type="entry name" value="RNA-helicase_DEAD-box_CS"/>
</dbReference>
<evidence type="ECO:0000313" key="8">
    <source>
        <dbReference type="EMBL" id="KFM61415.1"/>
    </source>
</evidence>
<dbReference type="PROSITE" id="PS00039">
    <property type="entry name" value="DEAD_ATP_HELICASE"/>
    <property type="match status" value="1"/>
</dbReference>
<feature type="domain" description="Helicase ATP-binding" evidence="6">
    <location>
        <begin position="20"/>
        <end position="197"/>
    </location>
</feature>
<dbReference type="InterPro" id="IPR014001">
    <property type="entry name" value="Helicase_ATP-bd"/>
</dbReference>
<feature type="non-terminal residue" evidence="8">
    <location>
        <position position="282"/>
    </location>
</feature>
<keyword evidence="2" id="KW-0547">Nucleotide-binding</keyword>
<evidence type="ECO:0000259" key="7">
    <source>
        <dbReference type="PROSITE" id="PS51194"/>
    </source>
</evidence>
<dbReference type="Gene3D" id="3.40.50.300">
    <property type="entry name" value="P-loop containing nucleotide triphosphate hydrolases"/>
    <property type="match status" value="2"/>
</dbReference>
<accession>A0A087T8H6</accession>
<dbReference type="PROSITE" id="PS51192">
    <property type="entry name" value="HELICASE_ATP_BIND_1"/>
    <property type="match status" value="1"/>
</dbReference>
<dbReference type="InterPro" id="IPR011545">
    <property type="entry name" value="DEAD/DEAH_box_helicase_dom"/>
</dbReference>
<gene>
    <name evidence="8" type="ORF">X975_19392</name>
</gene>
<dbReference type="PANTHER" id="PTHR47958">
    <property type="entry name" value="ATP-DEPENDENT RNA HELICASE DBP3"/>
    <property type="match status" value="1"/>
</dbReference>
<proteinExistence type="predicted"/>
<protein>
    <recommendedName>
        <fullName evidence="1">RNA helicase</fullName>
        <ecNumber evidence="1">3.6.4.13</ecNumber>
    </recommendedName>
</protein>
<evidence type="ECO:0000256" key="4">
    <source>
        <dbReference type="ARBA" id="ARBA00022806"/>
    </source>
</evidence>
<evidence type="ECO:0000256" key="2">
    <source>
        <dbReference type="ARBA" id="ARBA00022741"/>
    </source>
</evidence>
<dbReference type="GO" id="GO:0005524">
    <property type="term" value="F:ATP binding"/>
    <property type="evidence" value="ECO:0007669"/>
    <property type="project" value="UniProtKB-KW"/>
</dbReference>
<name>A0A087T8H6_STEMI</name>
<keyword evidence="5" id="KW-0067">ATP-binding</keyword>
<dbReference type="GO" id="GO:0016787">
    <property type="term" value="F:hydrolase activity"/>
    <property type="evidence" value="ECO:0007669"/>
    <property type="project" value="UniProtKB-KW"/>
</dbReference>
<dbReference type="SUPFAM" id="SSF52540">
    <property type="entry name" value="P-loop containing nucleoside triphosphate hydrolases"/>
    <property type="match status" value="2"/>
</dbReference>
<dbReference type="PROSITE" id="PS51194">
    <property type="entry name" value="HELICASE_CTER"/>
    <property type="match status" value="1"/>
</dbReference>
<dbReference type="AlphaFoldDB" id="A0A087T8H6"/>
<dbReference type="GO" id="GO:0003724">
    <property type="term" value="F:RNA helicase activity"/>
    <property type="evidence" value="ECO:0007669"/>
    <property type="project" value="UniProtKB-EC"/>
</dbReference>
<evidence type="ECO:0000313" key="9">
    <source>
        <dbReference type="Proteomes" id="UP000054359"/>
    </source>
</evidence>
<dbReference type="STRING" id="407821.A0A087T8H6"/>
<dbReference type="EMBL" id="KK113946">
    <property type="protein sequence ID" value="KFM61415.1"/>
    <property type="molecule type" value="Genomic_DNA"/>
</dbReference>
<dbReference type="SMART" id="SM00487">
    <property type="entry name" value="DEXDc"/>
    <property type="match status" value="1"/>
</dbReference>
<dbReference type="Pfam" id="PF00271">
    <property type="entry name" value="Helicase_C"/>
    <property type="match status" value="1"/>
</dbReference>
<organism evidence="8 9">
    <name type="scientific">Stegodyphus mimosarum</name>
    <name type="common">African social velvet spider</name>
    <dbReference type="NCBI Taxonomy" id="407821"/>
    <lineage>
        <taxon>Eukaryota</taxon>
        <taxon>Metazoa</taxon>
        <taxon>Ecdysozoa</taxon>
        <taxon>Arthropoda</taxon>
        <taxon>Chelicerata</taxon>
        <taxon>Arachnida</taxon>
        <taxon>Araneae</taxon>
        <taxon>Araneomorphae</taxon>
        <taxon>Entelegynae</taxon>
        <taxon>Eresoidea</taxon>
        <taxon>Eresidae</taxon>
        <taxon>Stegodyphus</taxon>
    </lineage>
</organism>
<dbReference type="EC" id="3.6.4.13" evidence="1"/>
<evidence type="ECO:0000256" key="5">
    <source>
        <dbReference type="ARBA" id="ARBA00022840"/>
    </source>
</evidence>
<evidence type="ECO:0000259" key="6">
    <source>
        <dbReference type="PROSITE" id="PS51192"/>
    </source>
</evidence>
<feature type="domain" description="Helicase C-terminal" evidence="7">
    <location>
        <begin position="225"/>
        <end position="282"/>
    </location>
</feature>
<dbReference type="Proteomes" id="UP000054359">
    <property type="component" value="Unassembled WGS sequence"/>
</dbReference>
<sequence length="282" mass="31360">MKVVTELGHENPTPIQAQGWPIAFSGRDMVGVSQTGSGKTFVFMLPAVIHAANQSSDSGWGGECKPQVLVLAPTRELVQQIQQVGEKFSHACNLISSCAYGGASRRIQLQLLRGAHICIATPGRLLDFVSEGRVNLQQCSYLVLDEADRMLDMGFEPQIRKIIDQIRPDRQTLMWSATWPKEIQSLAEEFLTDYVQVTIGSGQLIANPNIDQNIYIIEETDKDDALLSLLDKIALEEGNKVLVFVQTKRNVDSVGFYLRKNGIPAMCIHGDVSQRQRDHVLR</sequence>
<keyword evidence="4 8" id="KW-0347">Helicase</keyword>
<dbReference type="GO" id="GO:0003676">
    <property type="term" value="F:nucleic acid binding"/>
    <property type="evidence" value="ECO:0007669"/>
    <property type="project" value="InterPro"/>
</dbReference>
<evidence type="ECO:0000256" key="1">
    <source>
        <dbReference type="ARBA" id="ARBA00012552"/>
    </source>
</evidence>